<feature type="domain" description="PPC" evidence="8">
    <location>
        <begin position="205"/>
        <end position="393"/>
    </location>
</feature>
<evidence type="ECO:0000256" key="6">
    <source>
        <dbReference type="RuleBase" id="RU367031"/>
    </source>
</evidence>
<reference evidence="9" key="1">
    <citation type="journal article" date="2020" name="bioRxiv">
        <title>Hybrid origin of Populus tomentosa Carr. identified through genome sequencing and phylogenomic analysis.</title>
        <authorList>
            <person name="An X."/>
            <person name="Gao K."/>
            <person name="Chen Z."/>
            <person name="Li J."/>
            <person name="Yang X."/>
            <person name="Yang X."/>
            <person name="Zhou J."/>
            <person name="Guo T."/>
            <person name="Zhao T."/>
            <person name="Huang S."/>
            <person name="Miao D."/>
            <person name="Khan W.U."/>
            <person name="Rao P."/>
            <person name="Ye M."/>
            <person name="Lei B."/>
            <person name="Liao W."/>
            <person name="Wang J."/>
            <person name="Ji L."/>
            <person name="Li Y."/>
            <person name="Guo B."/>
            <person name="Mustafa N.S."/>
            <person name="Li S."/>
            <person name="Yun Q."/>
            <person name="Keller S.R."/>
            <person name="Mao J."/>
            <person name="Zhang R."/>
            <person name="Strauss S.H."/>
        </authorList>
    </citation>
    <scope>NUCLEOTIDE SEQUENCE</scope>
    <source>
        <strain evidence="9">GM15</strain>
        <tissue evidence="9">Leaf</tissue>
    </source>
</reference>
<comment type="subcellular location">
    <subcellularLocation>
        <location evidence="6">Nucleus</location>
    </subcellularLocation>
</comment>
<accession>A0A8X7ZYV2</accession>
<dbReference type="InterPro" id="IPR039605">
    <property type="entry name" value="AHL"/>
</dbReference>
<dbReference type="GO" id="GO:0005634">
    <property type="term" value="C:nucleus"/>
    <property type="evidence" value="ECO:0007669"/>
    <property type="project" value="UniProtKB-SubCell"/>
</dbReference>
<organism evidence="9 10">
    <name type="scientific">Populus tomentosa</name>
    <name type="common">Chinese white poplar</name>
    <dbReference type="NCBI Taxonomy" id="118781"/>
    <lineage>
        <taxon>Eukaryota</taxon>
        <taxon>Viridiplantae</taxon>
        <taxon>Streptophyta</taxon>
        <taxon>Embryophyta</taxon>
        <taxon>Tracheophyta</taxon>
        <taxon>Spermatophyta</taxon>
        <taxon>Magnoliopsida</taxon>
        <taxon>eudicotyledons</taxon>
        <taxon>Gunneridae</taxon>
        <taxon>Pentapetalae</taxon>
        <taxon>rosids</taxon>
        <taxon>fabids</taxon>
        <taxon>Malpighiales</taxon>
        <taxon>Salicaceae</taxon>
        <taxon>Saliceae</taxon>
        <taxon>Populus</taxon>
    </lineage>
</organism>
<comment type="caution">
    <text evidence="9">The sequence shown here is derived from an EMBL/GenBank/DDBJ whole genome shotgun (WGS) entry which is preliminary data.</text>
</comment>
<dbReference type="GO" id="GO:0003680">
    <property type="term" value="F:minor groove of adenine-thymine-rich DNA binding"/>
    <property type="evidence" value="ECO:0007669"/>
    <property type="project" value="UniProtKB-UniRule"/>
</dbReference>
<evidence type="ECO:0000256" key="5">
    <source>
        <dbReference type="ARBA" id="ARBA00023242"/>
    </source>
</evidence>
<dbReference type="Pfam" id="PF03479">
    <property type="entry name" value="PCC"/>
    <property type="match status" value="1"/>
</dbReference>
<dbReference type="PROSITE" id="PS51742">
    <property type="entry name" value="PPC"/>
    <property type="match status" value="1"/>
</dbReference>
<keyword evidence="5 6" id="KW-0539">Nucleus</keyword>
<keyword evidence="3 6" id="KW-0238">DNA-binding</keyword>
<protein>
    <recommendedName>
        <fullName evidence="6">AT-hook motif nuclear-localized protein</fullName>
    </recommendedName>
</protein>
<proteinExistence type="predicted"/>
<keyword evidence="2 6" id="KW-0805">Transcription regulation</keyword>
<feature type="region of interest" description="Disordered" evidence="7">
    <location>
        <begin position="373"/>
        <end position="440"/>
    </location>
</feature>
<dbReference type="EMBL" id="JAAWWB010000010">
    <property type="protein sequence ID" value="KAG6774858.1"/>
    <property type="molecule type" value="Genomic_DNA"/>
</dbReference>
<dbReference type="PANTHER" id="PTHR31500:SF57">
    <property type="entry name" value="AT-HOOK MOTIF NUCLEAR-LOCALIZED PROTEIN 10"/>
    <property type="match status" value="1"/>
</dbReference>
<dbReference type="Proteomes" id="UP000886885">
    <property type="component" value="Chromosome 5D"/>
</dbReference>
<evidence type="ECO:0000256" key="1">
    <source>
        <dbReference type="ARBA" id="ARBA00003687"/>
    </source>
</evidence>
<evidence type="ECO:0000313" key="9">
    <source>
        <dbReference type="EMBL" id="KAG6774858.1"/>
    </source>
</evidence>
<feature type="compositionally biased region" description="Polar residues" evidence="7">
    <location>
        <begin position="398"/>
        <end position="410"/>
    </location>
</feature>
<dbReference type="OrthoDB" id="1750003at2759"/>
<evidence type="ECO:0000256" key="3">
    <source>
        <dbReference type="ARBA" id="ARBA00023125"/>
    </source>
</evidence>
<dbReference type="PANTHER" id="PTHR31500">
    <property type="entry name" value="AT-HOOK MOTIF NUCLEAR-LOCALIZED PROTEIN 9"/>
    <property type="match status" value="1"/>
</dbReference>
<evidence type="ECO:0000259" key="8">
    <source>
        <dbReference type="PROSITE" id="PS51742"/>
    </source>
</evidence>
<dbReference type="SMART" id="SM00384">
    <property type="entry name" value="AT_hook"/>
    <property type="match status" value="2"/>
</dbReference>
<dbReference type="AlphaFoldDB" id="A0A8X7ZYV2"/>
<feature type="compositionally biased region" description="Polar residues" evidence="7">
    <location>
        <begin position="419"/>
        <end position="440"/>
    </location>
</feature>
<comment type="function">
    <text evidence="1 6">Transcription factor that specifically binds AT-rich DNA sequences related to the nuclear matrix attachment regions (MARs).</text>
</comment>
<keyword evidence="10" id="KW-1185">Reference proteome</keyword>
<feature type="region of interest" description="Disordered" evidence="7">
    <location>
        <begin position="57"/>
        <end position="110"/>
    </location>
</feature>
<evidence type="ECO:0000256" key="4">
    <source>
        <dbReference type="ARBA" id="ARBA00023163"/>
    </source>
</evidence>
<feature type="region of interest" description="Disordered" evidence="7">
    <location>
        <begin position="1"/>
        <end position="21"/>
    </location>
</feature>
<dbReference type="CDD" id="cd11378">
    <property type="entry name" value="DUF296"/>
    <property type="match status" value="1"/>
</dbReference>
<gene>
    <name evidence="9" type="ORF">POTOM_022236</name>
</gene>
<keyword evidence="4 6" id="KW-0804">Transcription</keyword>
<dbReference type="InterPro" id="IPR005175">
    <property type="entry name" value="PPC_dom"/>
</dbReference>
<comment type="domain">
    <text evidence="6">The PPC domain mediates interactions between AHL proteins.</text>
</comment>
<sequence length="440" mass="44563">MPGSETGVMTSREPFSVTGLQQKTAVQSQPFIQNMRLDFGADGTAVYKPISTVTTTSAVSPTYPPGGGEGPAGGAVVSPHGINMNMGGGSGGESMKRKRGRPRKYGPDGTMTLALASAPQSVAVTQPTSTATGGGFSSPPAQTHPLVSPPPPPPGSDVGVVGAAGVVASPPVTLGGSVSPTGVKKARGRPPGSSKKQQLDALGSAGFGFTPHVITVKAGEDISSKVMSFSQHGPRAVCILSANGAISNVTLRQHATSGGTVTYEVCDIAKLQSNWKNAETCEEYNFGYGISYKKKYKLQFGYCDADYGRFEILALSGSYLPSENGGQRSRSGGLSVCLSGPDGRVLGGSVAGLLVAAAPVQVVVGSFVADGRKESKTANHTEPSSATSRLPPKGGSTGVSSPPSRGTLSESSGGPGSPLNQSTGACNNSNPQGMSSMPWE</sequence>
<evidence type="ECO:0000256" key="7">
    <source>
        <dbReference type="SAM" id="MobiDB-lite"/>
    </source>
</evidence>
<evidence type="ECO:0000256" key="2">
    <source>
        <dbReference type="ARBA" id="ARBA00023015"/>
    </source>
</evidence>
<feature type="region of interest" description="Disordered" evidence="7">
    <location>
        <begin position="172"/>
        <end position="198"/>
    </location>
</feature>
<feature type="region of interest" description="Disordered" evidence="7">
    <location>
        <begin position="124"/>
        <end position="153"/>
    </location>
</feature>
<evidence type="ECO:0000313" key="10">
    <source>
        <dbReference type="Proteomes" id="UP000886885"/>
    </source>
</evidence>
<name>A0A8X7ZYV2_POPTO</name>
<dbReference type="InterPro" id="IPR017956">
    <property type="entry name" value="AT_hook_DNA-bd_motif"/>
</dbReference>